<evidence type="ECO:0000259" key="2">
    <source>
        <dbReference type="Pfam" id="PF05699"/>
    </source>
</evidence>
<dbReference type="SUPFAM" id="SSF53098">
    <property type="entry name" value="Ribonuclease H-like"/>
    <property type="match status" value="1"/>
</dbReference>
<dbReference type="EMBL" id="CARXXK010001017">
    <property type="protein sequence ID" value="CAI6372047.1"/>
    <property type="molecule type" value="Genomic_DNA"/>
</dbReference>
<proteinExistence type="predicted"/>
<organism evidence="3 4">
    <name type="scientific">Macrosiphum euphorbiae</name>
    <name type="common">potato aphid</name>
    <dbReference type="NCBI Taxonomy" id="13131"/>
    <lineage>
        <taxon>Eukaryota</taxon>
        <taxon>Metazoa</taxon>
        <taxon>Ecdysozoa</taxon>
        <taxon>Arthropoda</taxon>
        <taxon>Hexapoda</taxon>
        <taxon>Insecta</taxon>
        <taxon>Pterygota</taxon>
        <taxon>Neoptera</taxon>
        <taxon>Paraneoptera</taxon>
        <taxon>Hemiptera</taxon>
        <taxon>Sternorrhyncha</taxon>
        <taxon>Aphidomorpha</taxon>
        <taxon>Aphidoidea</taxon>
        <taxon>Aphididae</taxon>
        <taxon>Macrosiphini</taxon>
        <taxon>Macrosiphum</taxon>
    </lineage>
</organism>
<reference evidence="3 4" key="1">
    <citation type="submission" date="2023-01" db="EMBL/GenBank/DDBJ databases">
        <authorList>
            <person name="Whitehead M."/>
        </authorList>
    </citation>
    <scope>NUCLEOTIDE SEQUENCE [LARGE SCALE GENOMIC DNA]</scope>
</reference>
<dbReference type="PANTHER" id="PTHR47611">
    <property type="entry name" value="HAT DIMERISATION DOMAIN, C-TERMINAL"/>
    <property type="match status" value="1"/>
</dbReference>
<dbReference type="InterPro" id="IPR012337">
    <property type="entry name" value="RNaseH-like_sf"/>
</dbReference>
<protein>
    <recommendedName>
        <fullName evidence="2">HAT C-terminal dimerisation domain-containing protein</fullName>
    </recommendedName>
</protein>
<dbReference type="InterPro" id="IPR008906">
    <property type="entry name" value="HATC_C_dom"/>
</dbReference>
<comment type="caution">
    <text evidence="3">The sequence shown here is derived from an EMBL/GenBank/DDBJ whole genome shotgun (WGS) entry which is preliminary data.</text>
</comment>
<feature type="domain" description="HAT C-terminal dimerisation" evidence="2">
    <location>
        <begin position="105"/>
        <end position="184"/>
    </location>
</feature>
<dbReference type="Pfam" id="PF05699">
    <property type="entry name" value="Dimer_Tnp_hAT"/>
    <property type="match status" value="1"/>
</dbReference>
<name>A0AAV0XVR1_9HEMI</name>
<dbReference type="AlphaFoldDB" id="A0AAV0XVR1"/>
<evidence type="ECO:0000313" key="3">
    <source>
        <dbReference type="EMBL" id="CAI6372047.1"/>
    </source>
</evidence>
<gene>
    <name evidence="3" type="ORF">MEUPH1_LOCUS25979</name>
</gene>
<dbReference type="Proteomes" id="UP001160148">
    <property type="component" value="Unassembled WGS sequence"/>
</dbReference>
<dbReference type="GO" id="GO:0046983">
    <property type="term" value="F:protein dimerization activity"/>
    <property type="evidence" value="ECO:0007669"/>
    <property type="project" value="InterPro"/>
</dbReference>
<dbReference type="PANTHER" id="PTHR47611:SF3">
    <property type="entry name" value="HAT C-TERMINAL DIMERISATION DOMAIN-CONTAINING PROTEIN"/>
    <property type="match status" value="1"/>
</dbReference>
<accession>A0AAV0XVR1</accession>
<keyword evidence="4" id="KW-1185">Reference proteome</keyword>
<sequence>MTASIVIVLTQGLLNACKKLHTVEFNERTLMIIKQLSDNMENRDAWKNVDKKRSNQLDEQNQDQPDYISIDTPSTSNSPSIWETIDTSIAKLIPSGTSKSRAIIEVQRYLEDGMLKRNLDPLKWWQEHKYNYPYLHILAKQTLCCLGTSVPCERIFSKAGLILNDRRCRLKSEKVEMLLFLNYNST</sequence>
<evidence type="ECO:0000256" key="1">
    <source>
        <dbReference type="SAM" id="MobiDB-lite"/>
    </source>
</evidence>
<feature type="region of interest" description="Disordered" evidence="1">
    <location>
        <begin position="52"/>
        <end position="75"/>
    </location>
</feature>
<evidence type="ECO:0000313" key="4">
    <source>
        <dbReference type="Proteomes" id="UP001160148"/>
    </source>
</evidence>